<name>A0A699T5Q0_TANCI</name>
<accession>A0A699T5Q0</accession>
<feature type="compositionally biased region" description="Basic and acidic residues" evidence="1">
    <location>
        <begin position="27"/>
        <end position="43"/>
    </location>
</feature>
<comment type="caution">
    <text evidence="2">The sequence shown here is derived from an EMBL/GenBank/DDBJ whole genome shotgun (WGS) entry which is preliminary data.</text>
</comment>
<dbReference type="AlphaFoldDB" id="A0A699T5Q0"/>
<proteinExistence type="predicted"/>
<organism evidence="2">
    <name type="scientific">Tanacetum cinerariifolium</name>
    <name type="common">Dalmatian daisy</name>
    <name type="synonym">Chrysanthemum cinerariifolium</name>
    <dbReference type="NCBI Taxonomy" id="118510"/>
    <lineage>
        <taxon>Eukaryota</taxon>
        <taxon>Viridiplantae</taxon>
        <taxon>Streptophyta</taxon>
        <taxon>Embryophyta</taxon>
        <taxon>Tracheophyta</taxon>
        <taxon>Spermatophyta</taxon>
        <taxon>Magnoliopsida</taxon>
        <taxon>eudicotyledons</taxon>
        <taxon>Gunneridae</taxon>
        <taxon>Pentapetalae</taxon>
        <taxon>asterids</taxon>
        <taxon>campanulids</taxon>
        <taxon>Asterales</taxon>
        <taxon>Asteraceae</taxon>
        <taxon>Asteroideae</taxon>
        <taxon>Anthemideae</taxon>
        <taxon>Anthemidinae</taxon>
        <taxon>Tanacetum</taxon>
    </lineage>
</organism>
<feature type="non-terminal residue" evidence="2">
    <location>
        <position position="1"/>
    </location>
</feature>
<evidence type="ECO:0000256" key="1">
    <source>
        <dbReference type="SAM" id="MobiDB-lite"/>
    </source>
</evidence>
<gene>
    <name evidence="2" type="ORF">Tci_877526</name>
</gene>
<reference evidence="2" key="1">
    <citation type="journal article" date="2019" name="Sci. Rep.">
        <title>Draft genome of Tanacetum cinerariifolium, the natural source of mosquito coil.</title>
        <authorList>
            <person name="Yamashiro T."/>
            <person name="Shiraishi A."/>
            <person name="Satake H."/>
            <person name="Nakayama K."/>
        </authorList>
    </citation>
    <scope>NUCLEOTIDE SEQUENCE</scope>
</reference>
<dbReference type="EMBL" id="BKCJ011219116">
    <property type="protein sequence ID" value="GFD05557.1"/>
    <property type="molecule type" value="Genomic_DNA"/>
</dbReference>
<feature type="region of interest" description="Disordered" evidence="1">
    <location>
        <begin position="18"/>
        <end position="43"/>
    </location>
</feature>
<evidence type="ECO:0000313" key="2">
    <source>
        <dbReference type="EMBL" id="GFD05557.1"/>
    </source>
</evidence>
<sequence length="164" mass="18135">DGKEHDFDATKPEFVVILSSRSSAQSRKQDDKTKKEDKRKSHVESFTGYRDLNAEFEDCSDNNSNEVNVNGSIVLIVRQNTLNNTNTFSAAGPLNTIVSPTYGKSLFIDASQLPDDPDMPELEDITYSDDEDVVGAEVDFNNLESSIPVSPIPTARIHKDHSVS</sequence>
<protein>
    <submittedName>
        <fullName evidence="2">Uncharacterized protein</fullName>
    </submittedName>
</protein>